<proteinExistence type="predicted"/>
<feature type="compositionally biased region" description="Polar residues" evidence="1">
    <location>
        <begin position="66"/>
        <end position="75"/>
    </location>
</feature>
<reference evidence="2 3" key="1">
    <citation type="submission" date="2019-05" db="EMBL/GenBank/DDBJ databases">
        <title>Another draft genome of Portunus trituberculatus and its Hox gene families provides insights of decapod evolution.</title>
        <authorList>
            <person name="Jeong J.-H."/>
            <person name="Song I."/>
            <person name="Kim S."/>
            <person name="Choi T."/>
            <person name="Kim D."/>
            <person name="Ryu S."/>
            <person name="Kim W."/>
        </authorList>
    </citation>
    <scope>NUCLEOTIDE SEQUENCE [LARGE SCALE GENOMIC DNA]</scope>
    <source>
        <tissue evidence="2">Muscle</tissue>
    </source>
</reference>
<evidence type="ECO:0000313" key="2">
    <source>
        <dbReference type="EMBL" id="MPC72073.1"/>
    </source>
</evidence>
<protein>
    <submittedName>
        <fullName evidence="2">Uncharacterized protein</fullName>
    </submittedName>
</protein>
<evidence type="ECO:0000256" key="1">
    <source>
        <dbReference type="SAM" id="MobiDB-lite"/>
    </source>
</evidence>
<keyword evidence="3" id="KW-1185">Reference proteome</keyword>
<organism evidence="2 3">
    <name type="scientific">Portunus trituberculatus</name>
    <name type="common">Swimming crab</name>
    <name type="synonym">Neptunus trituberculatus</name>
    <dbReference type="NCBI Taxonomy" id="210409"/>
    <lineage>
        <taxon>Eukaryota</taxon>
        <taxon>Metazoa</taxon>
        <taxon>Ecdysozoa</taxon>
        <taxon>Arthropoda</taxon>
        <taxon>Crustacea</taxon>
        <taxon>Multicrustacea</taxon>
        <taxon>Malacostraca</taxon>
        <taxon>Eumalacostraca</taxon>
        <taxon>Eucarida</taxon>
        <taxon>Decapoda</taxon>
        <taxon>Pleocyemata</taxon>
        <taxon>Brachyura</taxon>
        <taxon>Eubrachyura</taxon>
        <taxon>Portunoidea</taxon>
        <taxon>Portunidae</taxon>
        <taxon>Portuninae</taxon>
        <taxon>Portunus</taxon>
    </lineage>
</organism>
<feature type="compositionally biased region" description="Basic and acidic residues" evidence="1">
    <location>
        <begin position="79"/>
        <end position="92"/>
    </location>
</feature>
<dbReference type="EMBL" id="VSRR010034084">
    <property type="protein sequence ID" value="MPC72073.1"/>
    <property type="molecule type" value="Genomic_DNA"/>
</dbReference>
<dbReference type="Proteomes" id="UP000324222">
    <property type="component" value="Unassembled WGS sequence"/>
</dbReference>
<feature type="region of interest" description="Disordered" evidence="1">
    <location>
        <begin position="66"/>
        <end position="92"/>
    </location>
</feature>
<gene>
    <name evidence="2" type="ORF">E2C01_066366</name>
</gene>
<evidence type="ECO:0000313" key="3">
    <source>
        <dbReference type="Proteomes" id="UP000324222"/>
    </source>
</evidence>
<name>A0A5B7HPK4_PORTR</name>
<accession>A0A5B7HPK4</accession>
<sequence length="92" mass="10670">MFSFILTLPYFSSSSLHGSYQTFNSFSPANVKKSLCNQHFLHFFHPNQLFRPSFTSLEVLVFLSTNPNTPSSSQRRVWHREEESEAERADVP</sequence>
<comment type="caution">
    <text evidence="2">The sequence shown here is derived from an EMBL/GenBank/DDBJ whole genome shotgun (WGS) entry which is preliminary data.</text>
</comment>
<dbReference type="AlphaFoldDB" id="A0A5B7HPK4"/>